<gene>
    <name evidence="1" type="ORF">COW81_02150</name>
</gene>
<dbReference type="EMBL" id="PCTT01000027">
    <property type="protein sequence ID" value="PIP87068.1"/>
    <property type="molecule type" value="Genomic_DNA"/>
</dbReference>
<sequence>MNRRIFISILIIIFIFSLTSVMGKLRNKGGLLVDNNFDSGLLPGAENIKKTAILVLDNTRVYLDIANTEGARIKGLSDRGELSYYQGMIFVFPVDGIYGFWMKDMKFPLDIIWIDKDYRIVHIENNISPDTYPNSYIPERKSRYVIELHSGFAKAHNFVVGQSLFIENLN</sequence>
<comment type="caution">
    <text evidence="1">The sequence shown here is derived from an EMBL/GenBank/DDBJ whole genome shotgun (WGS) entry which is preliminary data.</text>
</comment>
<dbReference type="InterPro" id="IPR038695">
    <property type="entry name" value="Saro_0823-like_sf"/>
</dbReference>
<dbReference type="AlphaFoldDB" id="A0A2H0DYX4"/>
<evidence type="ECO:0000313" key="2">
    <source>
        <dbReference type="Proteomes" id="UP000231143"/>
    </source>
</evidence>
<reference evidence="1 2" key="1">
    <citation type="submission" date="2017-09" db="EMBL/GenBank/DDBJ databases">
        <title>Depth-based differentiation of microbial function through sediment-hosted aquifers and enrichment of novel symbionts in the deep terrestrial subsurface.</title>
        <authorList>
            <person name="Probst A.J."/>
            <person name="Ladd B."/>
            <person name="Jarett J.K."/>
            <person name="Geller-Mcgrath D.E."/>
            <person name="Sieber C.M."/>
            <person name="Emerson J.B."/>
            <person name="Anantharaman K."/>
            <person name="Thomas B.C."/>
            <person name="Malmstrom R."/>
            <person name="Stieglmeier M."/>
            <person name="Klingl A."/>
            <person name="Woyke T."/>
            <person name="Ryan C.M."/>
            <person name="Banfield J.F."/>
        </authorList>
    </citation>
    <scope>NUCLEOTIDE SEQUENCE [LARGE SCALE GENOMIC DNA]</scope>
    <source>
        <strain evidence="1">CG22_combo_CG10-13_8_21_14_all_36_13</strain>
    </source>
</reference>
<dbReference type="InterPro" id="IPR003795">
    <property type="entry name" value="DUF192"/>
</dbReference>
<name>A0A2H0DYX4_9BACT</name>
<dbReference type="PANTHER" id="PTHR37953:SF1">
    <property type="entry name" value="UPF0127 PROTEIN MJ1496"/>
    <property type="match status" value="1"/>
</dbReference>
<proteinExistence type="predicted"/>
<dbReference type="PANTHER" id="PTHR37953">
    <property type="entry name" value="UPF0127 PROTEIN MJ1496"/>
    <property type="match status" value="1"/>
</dbReference>
<accession>A0A2H0DYX4</accession>
<organism evidence="1 2">
    <name type="scientific">Candidatus Campbellbacteria bacterium CG22_combo_CG10-13_8_21_14_all_36_13</name>
    <dbReference type="NCBI Taxonomy" id="1974529"/>
    <lineage>
        <taxon>Bacteria</taxon>
        <taxon>Candidatus Campbelliibacteriota</taxon>
    </lineage>
</organism>
<protein>
    <recommendedName>
        <fullName evidence="3">DUF192 domain-containing protein</fullName>
    </recommendedName>
</protein>
<evidence type="ECO:0000313" key="1">
    <source>
        <dbReference type="EMBL" id="PIP87068.1"/>
    </source>
</evidence>
<dbReference type="Proteomes" id="UP000231143">
    <property type="component" value="Unassembled WGS sequence"/>
</dbReference>
<dbReference type="Pfam" id="PF02643">
    <property type="entry name" value="DUF192"/>
    <property type="match status" value="1"/>
</dbReference>
<dbReference type="Gene3D" id="2.60.120.1140">
    <property type="entry name" value="Protein of unknown function DUF192"/>
    <property type="match status" value="1"/>
</dbReference>
<evidence type="ECO:0008006" key="3">
    <source>
        <dbReference type="Google" id="ProtNLM"/>
    </source>
</evidence>